<reference evidence="2 3" key="1">
    <citation type="submission" date="2015-03" db="EMBL/GenBank/DDBJ databases">
        <title>Genomic characterization of Dehalococcoides mccartyi strain 11a5, an unusal plasmid-containing chloroethene dechlorinator.</title>
        <authorList>
            <person name="Zhao S."/>
            <person name="Ding C."/>
            <person name="He J."/>
        </authorList>
    </citation>
    <scope>NUCLEOTIDE SEQUENCE [LARGE SCALE GENOMIC DNA]</scope>
    <source>
        <strain evidence="2 3">11a5</strain>
    </source>
</reference>
<dbReference type="Gene3D" id="1.10.260.40">
    <property type="entry name" value="lambda repressor-like DNA-binding domains"/>
    <property type="match status" value="1"/>
</dbReference>
<proteinExistence type="predicted"/>
<dbReference type="GO" id="GO:0003677">
    <property type="term" value="F:DNA binding"/>
    <property type="evidence" value="ECO:0007669"/>
    <property type="project" value="InterPro"/>
</dbReference>
<evidence type="ECO:0000313" key="3">
    <source>
        <dbReference type="Proteomes" id="UP000076394"/>
    </source>
</evidence>
<dbReference type="Proteomes" id="UP000076394">
    <property type="component" value="Chromosome"/>
</dbReference>
<dbReference type="AlphaFoldDB" id="A0A142V9Y3"/>
<gene>
    <name evidence="2" type="ORF">Dm11a5_0818</name>
</gene>
<dbReference type="SUPFAM" id="SSF47413">
    <property type="entry name" value="lambda repressor-like DNA-binding domains"/>
    <property type="match status" value="1"/>
</dbReference>
<name>A0A142V9Y3_9CHLR</name>
<sequence length="92" mass="10551">MTLLMTTLSEYQENEGLSDQALSIKIGISNSSYSRIKRGIRKPTVKFYSGVGRAFPELKPLIDAEIYGKTNYTHTEPITHKTFMTKFREVFK</sequence>
<dbReference type="PATRIC" id="fig|61435.8.peg.816"/>
<feature type="domain" description="HTH cro/C1-type" evidence="1">
    <location>
        <begin position="14"/>
        <end position="46"/>
    </location>
</feature>
<dbReference type="Pfam" id="PF01381">
    <property type="entry name" value="HTH_3"/>
    <property type="match status" value="1"/>
</dbReference>
<organism evidence="2 3">
    <name type="scientific">Dehalococcoides mccartyi</name>
    <dbReference type="NCBI Taxonomy" id="61435"/>
    <lineage>
        <taxon>Bacteria</taxon>
        <taxon>Bacillati</taxon>
        <taxon>Chloroflexota</taxon>
        <taxon>Dehalococcoidia</taxon>
        <taxon>Dehalococcoidales</taxon>
        <taxon>Dehalococcoidaceae</taxon>
        <taxon>Dehalococcoides</taxon>
    </lineage>
</organism>
<accession>A0A142V9Y3</accession>
<dbReference type="CDD" id="cd00093">
    <property type="entry name" value="HTH_XRE"/>
    <property type="match status" value="1"/>
</dbReference>
<dbReference type="InterPro" id="IPR010982">
    <property type="entry name" value="Lambda_DNA-bd_dom_sf"/>
</dbReference>
<protein>
    <recommendedName>
        <fullName evidence="1">HTH cro/C1-type domain-containing protein</fullName>
    </recommendedName>
</protein>
<dbReference type="EMBL" id="CP011127">
    <property type="protein sequence ID" value="AMU86644.1"/>
    <property type="molecule type" value="Genomic_DNA"/>
</dbReference>
<dbReference type="RefSeq" id="WP_015407770.1">
    <property type="nucleotide sequence ID" value="NZ_CP011127.1"/>
</dbReference>
<evidence type="ECO:0000259" key="1">
    <source>
        <dbReference type="Pfam" id="PF01381"/>
    </source>
</evidence>
<dbReference type="InterPro" id="IPR001387">
    <property type="entry name" value="Cro/C1-type_HTH"/>
</dbReference>
<evidence type="ECO:0000313" key="2">
    <source>
        <dbReference type="EMBL" id="AMU86644.1"/>
    </source>
</evidence>